<protein>
    <submittedName>
        <fullName evidence="2">Meiotic recombination protein rec14</fullName>
    </submittedName>
</protein>
<organism evidence="2">
    <name type="scientific">Lygus hesperus</name>
    <name type="common">Western plant bug</name>
    <dbReference type="NCBI Taxonomy" id="30085"/>
    <lineage>
        <taxon>Eukaryota</taxon>
        <taxon>Metazoa</taxon>
        <taxon>Ecdysozoa</taxon>
        <taxon>Arthropoda</taxon>
        <taxon>Hexapoda</taxon>
        <taxon>Insecta</taxon>
        <taxon>Pterygota</taxon>
        <taxon>Neoptera</taxon>
        <taxon>Paraneoptera</taxon>
        <taxon>Hemiptera</taxon>
        <taxon>Heteroptera</taxon>
        <taxon>Panheteroptera</taxon>
        <taxon>Cimicomorpha</taxon>
        <taxon>Miridae</taxon>
        <taxon>Mirini</taxon>
        <taxon>Lygus</taxon>
    </lineage>
</organism>
<proteinExistence type="predicted"/>
<feature type="region of interest" description="Disordered" evidence="1">
    <location>
        <begin position="74"/>
        <end position="106"/>
    </location>
</feature>
<dbReference type="EMBL" id="GBHO01001296">
    <property type="protein sequence ID" value="JAG42308.1"/>
    <property type="molecule type" value="Transcribed_RNA"/>
</dbReference>
<feature type="compositionally biased region" description="Polar residues" evidence="1">
    <location>
        <begin position="42"/>
        <end position="60"/>
    </location>
</feature>
<feature type="region of interest" description="Disordered" evidence="1">
    <location>
        <begin position="31"/>
        <end position="60"/>
    </location>
</feature>
<feature type="compositionally biased region" description="Polar residues" evidence="1">
    <location>
        <begin position="79"/>
        <end position="91"/>
    </location>
</feature>
<dbReference type="AlphaFoldDB" id="A0A0A9ZFR8"/>
<reference evidence="2" key="2">
    <citation type="submission" date="2014-07" db="EMBL/GenBank/DDBJ databases">
        <authorList>
            <person name="Hull J."/>
        </authorList>
    </citation>
    <scope>NUCLEOTIDE SEQUENCE</scope>
</reference>
<gene>
    <name evidence="2" type="primary">rec14</name>
    <name evidence="2" type="ORF">CM83_99153</name>
</gene>
<evidence type="ECO:0000313" key="2">
    <source>
        <dbReference type="EMBL" id="JAG42308.1"/>
    </source>
</evidence>
<evidence type="ECO:0000256" key="1">
    <source>
        <dbReference type="SAM" id="MobiDB-lite"/>
    </source>
</evidence>
<accession>A0A0A9ZFR8</accession>
<feature type="compositionally biased region" description="Basic and acidic residues" evidence="1">
    <location>
        <begin position="93"/>
        <end position="104"/>
    </location>
</feature>
<name>A0A0A9ZFR8_LYGHE</name>
<sequence length="159" mass="17343">MSDVVSIACEDGGAQELVDEYSKFIEYCSNPETSETRDTGDTRQQQHGMQNTKTPHTNNTYTHIFTSVTSRYAPVDDPSFSSTTQLATGTSELKMEDAASEDGKMYNNESIGSSFMTKVVMRNTAVNGSTSSSLDDIRSELLAAAGEIDVNTNDTVRQK</sequence>
<reference evidence="2" key="1">
    <citation type="journal article" date="2014" name="PLoS ONE">
        <title>Transcriptome-Based Identification of ABC Transporters in the Western Tarnished Plant Bug Lygus hesperus.</title>
        <authorList>
            <person name="Hull J.J."/>
            <person name="Chaney K."/>
            <person name="Geib S.M."/>
            <person name="Fabrick J.A."/>
            <person name="Brent C.S."/>
            <person name="Walsh D."/>
            <person name="Lavine L.C."/>
        </authorList>
    </citation>
    <scope>NUCLEOTIDE SEQUENCE</scope>
</reference>